<evidence type="ECO:0000256" key="2">
    <source>
        <dbReference type="SAM" id="MobiDB-lite"/>
    </source>
</evidence>
<feature type="region of interest" description="Disordered" evidence="2">
    <location>
        <begin position="1"/>
        <end position="23"/>
    </location>
</feature>
<sequence length="264" mass="30278">MKTNLGKSSNNTQNSFQGDVEDTFNDKENKKNICNIARSLIKNPKEKIKGLKTLNSDHFLNNFEDIRTLTQEASIPRPLEDKISSKHEESKYGDEPTTLPTELLPLNQMIQNTKISEIPEYSSTTDYKRMFWEVYSSNQLMLQELQEELGNYQKILANHLDNLKTPSNYSESFGENIGRKKHIRRTSKEITKNQNCPYQGCGKVYGSEGSLNLHMKLKHGGGNKTDREKLSVSFHQFVLSAKLDIESSCYSIWQPKGPSFCNYH</sequence>
<feature type="domain" description="C2H2-type" evidence="3">
    <location>
        <begin position="194"/>
        <end position="224"/>
    </location>
</feature>
<keyword evidence="1" id="KW-0863">Zinc-finger</keyword>
<dbReference type="PROSITE" id="PS00028">
    <property type="entry name" value="ZINC_FINGER_C2H2_1"/>
    <property type="match status" value="1"/>
</dbReference>
<organism evidence="4 5">
    <name type="scientific">Euplotes crassus</name>
    <dbReference type="NCBI Taxonomy" id="5936"/>
    <lineage>
        <taxon>Eukaryota</taxon>
        <taxon>Sar</taxon>
        <taxon>Alveolata</taxon>
        <taxon>Ciliophora</taxon>
        <taxon>Intramacronucleata</taxon>
        <taxon>Spirotrichea</taxon>
        <taxon>Hypotrichia</taxon>
        <taxon>Euplotida</taxon>
        <taxon>Euplotidae</taxon>
        <taxon>Moneuplotes</taxon>
    </lineage>
</organism>
<dbReference type="AlphaFoldDB" id="A0AAD1UNR4"/>
<proteinExistence type="predicted"/>
<name>A0AAD1UNR4_EUPCR</name>
<keyword evidence="5" id="KW-1185">Reference proteome</keyword>
<feature type="compositionally biased region" description="Polar residues" evidence="2">
    <location>
        <begin position="1"/>
        <end position="17"/>
    </location>
</feature>
<feature type="region of interest" description="Disordered" evidence="2">
    <location>
        <begin position="77"/>
        <end position="100"/>
    </location>
</feature>
<dbReference type="Proteomes" id="UP001295684">
    <property type="component" value="Unassembled WGS sequence"/>
</dbReference>
<reference evidence="4" key="1">
    <citation type="submission" date="2023-07" db="EMBL/GenBank/DDBJ databases">
        <authorList>
            <consortium name="AG Swart"/>
            <person name="Singh M."/>
            <person name="Singh A."/>
            <person name="Seah K."/>
            <person name="Emmerich C."/>
        </authorList>
    </citation>
    <scope>NUCLEOTIDE SEQUENCE</scope>
    <source>
        <strain evidence="4">DP1</strain>
    </source>
</reference>
<gene>
    <name evidence="4" type="ORF">ECRASSUSDP1_LOCUS13495</name>
</gene>
<dbReference type="InterPro" id="IPR013087">
    <property type="entry name" value="Znf_C2H2_type"/>
</dbReference>
<evidence type="ECO:0000256" key="1">
    <source>
        <dbReference type="PROSITE-ProRule" id="PRU00042"/>
    </source>
</evidence>
<evidence type="ECO:0000313" key="4">
    <source>
        <dbReference type="EMBL" id="CAI2372167.1"/>
    </source>
</evidence>
<dbReference type="PROSITE" id="PS50157">
    <property type="entry name" value="ZINC_FINGER_C2H2_2"/>
    <property type="match status" value="1"/>
</dbReference>
<accession>A0AAD1UNR4</accession>
<dbReference type="GO" id="GO:0008270">
    <property type="term" value="F:zinc ion binding"/>
    <property type="evidence" value="ECO:0007669"/>
    <property type="project" value="UniProtKB-KW"/>
</dbReference>
<comment type="caution">
    <text evidence="4">The sequence shown here is derived from an EMBL/GenBank/DDBJ whole genome shotgun (WGS) entry which is preliminary data.</text>
</comment>
<protein>
    <recommendedName>
        <fullName evidence="3">C2H2-type domain-containing protein</fullName>
    </recommendedName>
</protein>
<dbReference type="SMART" id="SM00355">
    <property type="entry name" value="ZnF_C2H2"/>
    <property type="match status" value="1"/>
</dbReference>
<evidence type="ECO:0000259" key="3">
    <source>
        <dbReference type="PROSITE" id="PS50157"/>
    </source>
</evidence>
<evidence type="ECO:0000313" key="5">
    <source>
        <dbReference type="Proteomes" id="UP001295684"/>
    </source>
</evidence>
<dbReference type="EMBL" id="CAMPGE010013433">
    <property type="protein sequence ID" value="CAI2372167.1"/>
    <property type="molecule type" value="Genomic_DNA"/>
</dbReference>
<keyword evidence="1" id="KW-0479">Metal-binding</keyword>
<feature type="compositionally biased region" description="Basic and acidic residues" evidence="2">
    <location>
        <begin position="78"/>
        <end position="94"/>
    </location>
</feature>
<keyword evidence="1" id="KW-0862">Zinc</keyword>